<evidence type="ECO:0000313" key="5">
    <source>
        <dbReference type="Proteomes" id="UP000501753"/>
    </source>
</evidence>
<dbReference type="EMBL" id="CP034687">
    <property type="protein sequence ID" value="AZS88725.1"/>
    <property type="molecule type" value="Genomic_DNA"/>
</dbReference>
<organism evidence="2 4">
    <name type="scientific">Streptomyces griseoviridis</name>
    <dbReference type="NCBI Taxonomy" id="45398"/>
    <lineage>
        <taxon>Bacteria</taxon>
        <taxon>Bacillati</taxon>
        <taxon>Actinomycetota</taxon>
        <taxon>Actinomycetes</taxon>
        <taxon>Kitasatosporales</taxon>
        <taxon>Streptomycetaceae</taxon>
        <taxon>Streptomyces</taxon>
    </lineage>
</organism>
<reference evidence="2 4" key="2">
    <citation type="submission" date="2018-12" db="EMBL/GenBank/DDBJ databases">
        <title>Streptomyces griseoviridis F1-27 complete genome.</title>
        <authorList>
            <person name="Mariita R.M."/>
            <person name="Sello J.K."/>
        </authorList>
    </citation>
    <scope>NUCLEOTIDE SEQUENCE [LARGE SCALE GENOMIC DNA]</scope>
    <source>
        <strain evidence="2 4">F1-27</strain>
    </source>
</reference>
<keyword evidence="5" id="KW-1185">Reference proteome</keyword>
<protein>
    <recommendedName>
        <fullName evidence="6">ATP-binding protein</fullName>
    </recommendedName>
</protein>
<dbReference type="Proteomes" id="UP000271291">
    <property type="component" value="Chromosome"/>
</dbReference>
<evidence type="ECO:0000256" key="1">
    <source>
        <dbReference type="SAM" id="MobiDB-lite"/>
    </source>
</evidence>
<dbReference type="RefSeq" id="WP_127181495.1">
    <property type="nucleotide sequence ID" value="NZ_CP029078.1"/>
</dbReference>
<dbReference type="OrthoDB" id="4033240at2"/>
<evidence type="ECO:0000313" key="3">
    <source>
        <dbReference type="EMBL" id="QCN84435.1"/>
    </source>
</evidence>
<evidence type="ECO:0000313" key="4">
    <source>
        <dbReference type="Proteomes" id="UP000271291"/>
    </source>
</evidence>
<dbReference type="AlphaFoldDB" id="A0A3Q9KY55"/>
<dbReference type="EMBL" id="CP029078">
    <property type="protein sequence ID" value="QCN84435.1"/>
    <property type="molecule type" value="Genomic_DNA"/>
</dbReference>
<evidence type="ECO:0008006" key="6">
    <source>
        <dbReference type="Google" id="ProtNLM"/>
    </source>
</evidence>
<name>A0A3Q9KY55_STRGD</name>
<gene>
    <name evidence="3" type="ORF">DDJ31_05105</name>
    <name evidence="2" type="ORF">ELQ87_34155</name>
</gene>
<proteinExistence type="predicted"/>
<dbReference type="Proteomes" id="UP000501753">
    <property type="component" value="Chromosome"/>
</dbReference>
<reference evidence="3 5" key="1">
    <citation type="submission" date="2018-04" db="EMBL/GenBank/DDBJ databases">
        <title>Complete genome sequences of Streptomyces griseoviridis K61 and characterization of antagonistic properties of biological control agents.</title>
        <authorList>
            <person name="Mariita R.M."/>
            <person name="Sello J.K."/>
        </authorList>
    </citation>
    <scope>NUCLEOTIDE SEQUENCE [LARGE SCALE GENOMIC DNA]</scope>
    <source>
        <strain evidence="3 5">K61</strain>
    </source>
</reference>
<sequence>MTPEVLGAADLDALVAALAAERRMVVVAPNGTVNTGLVTGDQRQIVSTSATAGPAARPTGQGPVRPKDLLAARRRFVPPPGFGDALAALDSGVSALVGAPGTGRETHALNLLAHGHDAPVLVQVDGAVDLARWVPGRHGVHGYLVMEPADPFALRPWDLSRLEAALTEAGARLLMVLADAPGMVTALRNHLGAPVLTHLPPDPRKVFDAHLADLCPDAADRVRALRAMGAGLLDEVLHTGLPPRHAARAAQFVARPTTEDGACATGVLRALARVEATELVAQAREDRVVLAHLISLSAYGGLDGDVVLERAAHLLEHLDPGRDQEPSARHPRQDLARQHPGPSRYGMLRALGAHFTQETGPVVTGAVSFCWPVVADAVWEILCRDHADLLPVLHLWLADPGDAPDQVERAGQAVAALAVATAGRSLELLRPLALSDGPVAVEVAARCLGTTVGGPTAAAEAADLLDRWSVAGEAALRRTVAYACRPDFGRLTTHQVLRLTHRLVERGSDDAEAAGPVADALVRHFAVGDSEARQALLTRLEEWAAADGLPGMLAALAFPAMAGTDLAWWSGRIGSDDATASSLVRLTGHALNESAAYPPMRDVLFAWSRAAERTPSLGPALEELLKGLTAARQPGFLRWLLAVERTPDALPVKVAAPRLLAALRTKPPAPPTD</sequence>
<feature type="compositionally biased region" description="Basic and acidic residues" evidence="1">
    <location>
        <begin position="318"/>
        <end position="337"/>
    </location>
</feature>
<accession>A0A3Q9KY55</accession>
<feature type="region of interest" description="Disordered" evidence="1">
    <location>
        <begin position="318"/>
        <end position="341"/>
    </location>
</feature>
<dbReference type="KEGG" id="sgd:ELQ87_34155"/>
<evidence type="ECO:0000313" key="2">
    <source>
        <dbReference type="EMBL" id="AZS88725.1"/>
    </source>
</evidence>